<gene>
    <name evidence="1" type="ORF">B0T16DRAFT_449059</name>
</gene>
<organism evidence="1 2">
    <name type="scientific">Cercophora newfieldiana</name>
    <dbReference type="NCBI Taxonomy" id="92897"/>
    <lineage>
        <taxon>Eukaryota</taxon>
        <taxon>Fungi</taxon>
        <taxon>Dikarya</taxon>
        <taxon>Ascomycota</taxon>
        <taxon>Pezizomycotina</taxon>
        <taxon>Sordariomycetes</taxon>
        <taxon>Sordariomycetidae</taxon>
        <taxon>Sordariales</taxon>
        <taxon>Lasiosphaeriaceae</taxon>
        <taxon>Cercophora</taxon>
    </lineage>
</organism>
<keyword evidence="2" id="KW-1185">Reference proteome</keyword>
<dbReference type="EMBL" id="JAULSV010000006">
    <property type="protein sequence ID" value="KAK0641656.1"/>
    <property type="molecule type" value="Genomic_DNA"/>
</dbReference>
<dbReference type="Proteomes" id="UP001174936">
    <property type="component" value="Unassembled WGS sequence"/>
</dbReference>
<evidence type="ECO:0000313" key="1">
    <source>
        <dbReference type="EMBL" id="KAK0641656.1"/>
    </source>
</evidence>
<sequence>MATQFRLFTMLPGELRDMIWDCAIRSAEPGAHFFATIDVRTVQHKHMFAGSMGELSLFRRAAPQGRTPGFQFRVDKADTFNHSWTQNNPSAYLIDGGLWTACRESYLAMRRAFPKGDQDVKSSWFLRDRPRAYQHKPRKVQHFTIRPSQDLVIFQQPPGHSEGFNQTLGIDSWGKAGIRNAGIEYHPNWGPDDTRIFREMVNIMAHDHTGSLATLWFIDYSLDINSLNLAERNRAVFRGATCRFVEVFPGEARGASFRLASALTLSLEGLQESVIRLLWPKPANGVEQKDVEYKVLACDWDATK</sequence>
<accession>A0AA39XWR1</accession>
<comment type="caution">
    <text evidence="1">The sequence shown here is derived from an EMBL/GenBank/DDBJ whole genome shotgun (WGS) entry which is preliminary data.</text>
</comment>
<protein>
    <submittedName>
        <fullName evidence="1">Uncharacterized protein</fullName>
    </submittedName>
</protein>
<dbReference type="AlphaFoldDB" id="A0AA39XWR1"/>
<proteinExistence type="predicted"/>
<reference evidence="1" key="1">
    <citation type="submission" date="2023-06" db="EMBL/GenBank/DDBJ databases">
        <title>Genome-scale phylogeny and comparative genomics of the fungal order Sordariales.</title>
        <authorList>
            <consortium name="Lawrence Berkeley National Laboratory"/>
            <person name="Hensen N."/>
            <person name="Bonometti L."/>
            <person name="Westerberg I."/>
            <person name="Brannstrom I.O."/>
            <person name="Guillou S."/>
            <person name="Cros-Aarteil S."/>
            <person name="Calhoun S."/>
            <person name="Haridas S."/>
            <person name="Kuo A."/>
            <person name="Mondo S."/>
            <person name="Pangilinan J."/>
            <person name="Riley R."/>
            <person name="Labutti K."/>
            <person name="Andreopoulos B."/>
            <person name="Lipzen A."/>
            <person name="Chen C."/>
            <person name="Yanf M."/>
            <person name="Daum C."/>
            <person name="Ng V."/>
            <person name="Clum A."/>
            <person name="Steindorff A."/>
            <person name="Ohm R."/>
            <person name="Martin F."/>
            <person name="Silar P."/>
            <person name="Natvig D."/>
            <person name="Lalanne C."/>
            <person name="Gautier V."/>
            <person name="Ament-Velasquez S.L."/>
            <person name="Kruys A."/>
            <person name="Hutchinson M.I."/>
            <person name="Powell A.J."/>
            <person name="Barry K."/>
            <person name="Miller A.N."/>
            <person name="Grigoriev I.V."/>
            <person name="Debuchy R."/>
            <person name="Gladieux P."/>
            <person name="Thoren M.H."/>
            <person name="Johannesson H."/>
        </authorList>
    </citation>
    <scope>NUCLEOTIDE SEQUENCE</scope>
    <source>
        <strain evidence="1">SMH2532-1</strain>
    </source>
</reference>
<evidence type="ECO:0000313" key="2">
    <source>
        <dbReference type="Proteomes" id="UP001174936"/>
    </source>
</evidence>
<name>A0AA39XWR1_9PEZI</name>